<dbReference type="Proteomes" id="UP000248584">
    <property type="component" value="Unassembled WGS sequence"/>
</dbReference>
<evidence type="ECO:0000313" key="1">
    <source>
        <dbReference type="EMBL" id="PZX39262.1"/>
    </source>
</evidence>
<name>A0ABX5PWI2_9FLAO</name>
<reference evidence="1 2" key="1">
    <citation type="submission" date="2018-06" db="EMBL/GenBank/DDBJ databases">
        <title>Genomic Encyclopedia of Archaeal and Bacterial Type Strains, Phase II (KMG-II): from individual species to whole genera.</title>
        <authorList>
            <person name="Goeker M."/>
        </authorList>
    </citation>
    <scope>NUCLEOTIDE SEQUENCE [LARGE SCALE GENOMIC DNA]</scope>
    <source>
        <strain evidence="1 2">DSM 17205</strain>
    </source>
</reference>
<sequence>MQKIILFTFLFFTTILYSQKIYINPNGIEISKKEFRKMKRKGKDSLIAISSYDKEFNELFLRRKSAKFNDAKTEIESINQITNNEFNSDIPLLVLYYPSIEEATLSRDEILQSKHWYTSQYAIILRDIQNNLGNMLIVAAPNVYDSSLPGIYNDELDFFHLTYFNSTVRTPHFLWISKENSFIEPIDFIQNYAVLNTRNVTRISNNIKTDSIVTVDKNLKKVDPVKIKKPISKIEYLNFDNSKLFKVLYENDLERKIDTTIRNGYAEYLSEITGQNLKRNDTIIVDYHLYTTNYDFFETENQRRRMLQKKINNTKGMKLVWIAQAGSLYVPEGCYYDYDDKVRKKLATQGPTDGDHFILYPDGTILSLPYDHKDNIDITLLKKGEKTNLRREVNDRPFSLLISKNPLPPPKIFDPSR</sequence>
<protein>
    <submittedName>
        <fullName evidence="1">Uncharacterized protein</fullName>
    </submittedName>
</protein>
<organism evidence="1 2">
    <name type="scientific">Nonlabens dokdonensis</name>
    <dbReference type="NCBI Taxonomy" id="328515"/>
    <lineage>
        <taxon>Bacteria</taxon>
        <taxon>Pseudomonadati</taxon>
        <taxon>Bacteroidota</taxon>
        <taxon>Flavobacteriia</taxon>
        <taxon>Flavobacteriales</taxon>
        <taxon>Flavobacteriaceae</taxon>
        <taxon>Nonlabens</taxon>
    </lineage>
</organism>
<evidence type="ECO:0000313" key="2">
    <source>
        <dbReference type="Proteomes" id="UP000248584"/>
    </source>
</evidence>
<dbReference type="RefSeq" id="WP_015364101.1">
    <property type="nucleotide sequence ID" value="NZ_QKZR01000004.1"/>
</dbReference>
<gene>
    <name evidence="1" type="ORF">LX97_02628</name>
</gene>
<accession>A0ABX5PWI2</accession>
<comment type="caution">
    <text evidence="1">The sequence shown here is derived from an EMBL/GenBank/DDBJ whole genome shotgun (WGS) entry which is preliminary data.</text>
</comment>
<proteinExistence type="predicted"/>
<keyword evidence="2" id="KW-1185">Reference proteome</keyword>
<dbReference type="EMBL" id="QKZR01000004">
    <property type="protein sequence ID" value="PZX39262.1"/>
    <property type="molecule type" value="Genomic_DNA"/>
</dbReference>